<reference evidence="3 4" key="1">
    <citation type="submission" date="2020-07" db="EMBL/GenBank/DDBJ databases">
        <title>Sequencing the genomes of 1000 actinobacteria strains.</title>
        <authorList>
            <person name="Klenk H.-P."/>
        </authorList>
    </citation>
    <scope>NUCLEOTIDE SEQUENCE [LARGE SCALE GENOMIC DNA]</scope>
    <source>
        <strain evidence="3 4">CXB654</strain>
    </source>
</reference>
<organism evidence="3 4">
    <name type="scientific">Spinactinospora alkalitolerans</name>
    <dbReference type="NCBI Taxonomy" id="687207"/>
    <lineage>
        <taxon>Bacteria</taxon>
        <taxon>Bacillati</taxon>
        <taxon>Actinomycetota</taxon>
        <taxon>Actinomycetes</taxon>
        <taxon>Streptosporangiales</taxon>
        <taxon>Nocardiopsidaceae</taxon>
        <taxon>Spinactinospora</taxon>
    </lineage>
</organism>
<dbReference type="AlphaFoldDB" id="A0A852TX45"/>
<keyword evidence="2" id="KW-1133">Transmembrane helix</keyword>
<sequence>MTTPPPLPSTSDSSASELRPPGRPPAPPRRWAAAALLGGAAAVALPAAVLFFSALESLLFWDGHLGPSRNVLAVEVVGGLLVLTGLWAVCGRVLRRLGGVGGLRWPSGVPWWGHAALVVLSGALICAAAVTLRRRRVAGAAAAAVAVMALASGAAADVLSARAELRAEFDRYTAIPVMQHSDWEPVGVEPRPDQGEVVVEYRHVRNADAVPAFLYAHRPKESDGRQRDEDCPGGTEDCVGVERGDFTVMFRDSYGPTLYMDLDAQTRVHLAWHTDSEEELVALAEHVRPATTAERAELRDMVGRLGPGGS</sequence>
<gene>
    <name evidence="3" type="ORF">HDA32_002592</name>
</gene>
<dbReference type="Proteomes" id="UP000589036">
    <property type="component" value="Unassembled WGS sequence"/>
</dbReference>
<feature type="region of interest" description="Disordered" evidence="1">
    <location>
        <begin position="1"/>
        <end position="27"/>
    </location>
</feature>
<evidence type="ECO:0000256" key="1">
    <source>
        <dbReference type="SAM" id="MobiDB-lite"/>
    </source>
</evidence>
<keyword evidence="4" id="KW-1185">Reference proteome</keyword>
<proteinExistence type="predicted"/>
<keyword evidence="2" id="KW-0812">Transmembrane</keyword>
<evidence type="ECO:0000256" key="2">
    <source>
        <dbReference type="SAM" id="Phobius"/>
    </source>
</evidence>
<protein>
    <submittedName>
        <fullName evidence="3">Uncharacterized protein</fullName>
    </submittedName>
</protein>
<dbReference type="RefSeq" id="WP_179643408.1">
    <property type="nucleotide sequence ID" value="NZ_BAAAYY010000015.1"/>
</dbReference>
<feature type="transmembrane region" description="Helical" evidence="2">
    <location>
        <begin position="31"/>
        <end position="59"/>
    </location>
</feature>
<keyword evidence="2" id="KW-0472">Membrane</keyword>
<feature type="transmembrane region" description="Helical" evidence="2">
    <location>
        <begin position="71"/>
        <end position="89"/>
    </location>
</feature>
<name>A0A852TX45_9ACTN</name>
<feature type="transmembrane region" description="Helical" evidence="2">
    <location>
        <begin position="137"/>
        <end position="156"/>
    </location>
</feature>
<dbReference type="EMBL" id="JACCCC010000001">
    <property type="protein sequence ID" value="NYE47472.1"/>
    <property type="molecule type" value="Genomic_DNA"/>
</dbReference>
<feature type="transmembrane region" description="Helical" evidence="2">
    <location>
        <begin position="109"/>
        <end position="130"/>
    </location>
</feature>
<evidence type="ECO:0000313" key="4">
    <source>
        <dbReference type="Proteomes" id="UP000589036"/>
    </source>
</evidence>
<comment type="caution">
    <text evidence="3">The sequence shown here is derived from an EMBL/GenBank/DDBJ whole genome shotgun (WGS) entry which is preliminary data.</text>
</comment>
<evidence type="ECO:0000313" key="3">
    <source>
        <dbReference type="EMBL" id="NYE47472.1"/>
    </source>
</evidence>
<accession>A0A852TX45</accession>